<name>A0A5C7FGW8_9BACI</name>
<sequence length="404" mass="45587">MQPSPFSRVRARLLGSKMTRLEQENKQLRRRIYEQEAASPPPIPEASPEELEHLRETVRTARREGTLFELAADIAAKKQQTGYYCREAMLEALKQASAEGETAEDRMRRLLMPAFTTSELPERFVRGIEHRAVPSLESLASFRGQLTSRVRRRQKGHQLPEWELDDKQVSRQFASEIGLRVPEVIEKNAPLAALPLEAGTVVKPAAGAGGRGVYILRSETDILNAKTSEVLTSTAELKEIMQKDLQHGRVAEDRWNVEKLYYADEDTGEPARDIKCYTFYGKTALILEITRSPETAYCWWTPDGERVDTGKYTGSLMEGKGILREELDAAARLGAALPAPFCRFDLLRTTEGLVFGECTPKPGNYDQFNETIDIALGEAFLDAEERLFQDLVNGASYPYWRNLL</sequence>
<keyword evidence="1" id="KW-0067">ATP-binding</keyword>
<protein>
    <submittedName>
        <fullName evidence="4">ATP-grasp fold amidoligase family protein</fullName>
    </submittedName>
</protein>
<dbReference type="EMBL" id="CP144914">
    <property type="protein sequence ID" value="WWD79649.1"/>
    <property type="molecule type" value="Genomic_DNA"/>
</dbReference>
<dbReference type="Gene3D" id="3.30.470.20">
    <property type="entry name" value="ATP-grasp fold, B domain"/>
    <property type="match status" value="1"/>
</dbReference>
<dbReference type="PROSITE" id="PS50975">
    <property type="entry name" value="ATP_GRASP"/>
    <property type="match status" value="1"/>
</dbReference>
<feature type="compositionally biased region" description="Basic and acidic residues" evidence="2">
    <location>
        <begin position="19"/>
        <end position="34"/>
    </location>
</feature>
<gene>
    <name evidence="4" type="ORF">FTX54_014795</name>
</gene>
<dbReference type="Proteomes" id="UP000321816">
    <property type="component" value="Chromosome"/>
</dbReference>
<evidence type="ECO:0000313" key="5">
    <source>
        <dbReference type="Proteomes" id="UP000321816"/>
    </source>
</evidence>
<organism evidence="4 5">
    <name type="scientific">Alkalicoccus halolimnae</name>
    <dbReference type="NCBI Taxonomy" id="1667239"/>
    <lineage>
        <taxon>Bacteria</taxon>
        <taxon>Bacillati</taxon>
        <taxon>Bacillota</taxon>
        <taxon>Bacilli</taxon>
        <taxon>Bacillales</taxon>
        <taxon>Bacillaceae</taxon>
        <taxon>Alkalicoccus</taxon>
    </lineage>
</organism>
<dbReference type="KEGG" id="ahal:FTX54_014795"/>
<dbReference type="GO" id="GO:0005524">
    <property type="term" value="F:ATP binding"/>
    <property type="evidence" value="ECO:0007669"/>
    <property type="project" value="UniProtKB-UniRule"/>
</dbReference>
<feature type="region of interest" description="Disordered" evidence="2">
    <location>
        <begin position="1"/>
        <end position="50"/>
    </location>
</feature>
<proteinExistence type="predicted"/>
<evidence type="ECO:0000259" key="3">
    <source>
        <dbReference type="PROSITE" id="PS50975"/>
    </source>
</evidence>
<accession>A0A5C7FGW8</accession>
<evidence type="ECO:0000256" key="1">
    <source>
        <dbReference type="PROSITE-ProRule" id="PRU00409"/>
    </source>
</evidence>
<evidence type="ECO:0000256" key="2">
    <source>
        <dbReference type="SAM" id="MobiDB-lite"/>
    </source>
</evidence>
<dbReference type="OrthoDB" id="9791827at2"/>
<dbReference type="RefSeq" id="WP_147803691.1">
    <property type="nucleotide sequence ID" value="NZ_CP144914.1"/>
</dbReference>
<keyword evidence="1" id="KW-0547">Nucleotide-binding</keyword>
<feature type="domain" description="ATP-grasp" evidence="3">
    <location>
        <begin position="171"/>
        <end position="385"/>
    </location>
</feature>
<dbReference type="AlphaFoldDB" id="A0A5C7FGW8"/>
<dbReference type="SUPFAM" id="SSF56059">
    <property type="entry name" value="Glutathione synthetase ATP-binding domain-like"/>
    <property type="match status" value="1"/>
</dbReference>
<dbReference type="GO" id="GO:0046872">
    <property type="term" value="F:metal ion binding"/>
    <property type="evidence" value="ECO:0007669"/>
    <property type="project" value="InterPro"/>
</dbReference>
<dbReference type="InterPro" id="IPR011761">
    <property type="entry name" value="ATP-grasp"/>
</dbReference>
<dbReference type="Pfam" id="PF14305">
    <property type="entry name" value="ATPgrasp_TupA"/>
    <property type="match status" value="1"/>
</dbReference>
<keyword evidence="5" id="KW-1185">Reference proteome</keyword>
<evidence type="ECO:0000313" key="4">
    <source>
        <dbReference type="EMBL" id="WWD79649.1"/>
    </source>
</evidence>
<dbReference type="InterPro" id="IPR029465">
    <property type="entry name" value="ATPgrasp_TupA"/>
</dbReference>
<reference evidence="4 5" key="1">
    <citation type="submission" date="2024-01" db="EMBL/GenBank/DDBJ databases">
        <title>Complete Genome Sequence of Alkalicoccus halolimnae BZ-SZ-XJ29T, a Moderately Halophilic Bacterium Isolated from a Salt Lake.</title>
        <authorList>
            <person name="Zhao B."/>
        </authorList>
    </citation>
    <scope>NUCLEOTIDE SEQUENCE [LARGE SCALE GENOMIC DNA]</scope>
    <source>
        <strain evidence="4 5">BZ-SZ-XJ29</strain>
    </source>
</reference>